<comment type="subcellular location">
    <subcellularLocation>
        <location evidence="8">Peroxisome membrane</location>
    </subcellularLocation>
</comment>
<feature type="compositionally biased region" description="Polar residues" evidence="9">
    <location>
        <begin position="1"/>
        <end position="11"/>
    </location>
</feature>
<dbReference type="PANTHER" id="PTHR19332">
    <property type="entry name" value="PEROXISOMAL MEMBRANE PROTEIN PEX13"/>
    <property type="match status" value="1"/>
</dbReference>
<reference evidence="11" key="1">
    <citation type="journal article" date="2013" name="Science">
        <title>Gene transfer from bacteria and archaea facilitated evolution of an extremophilic eukaryote.</title>
        <authorList>
            <person name="Schonknecht G."/>
            <person name="Chen W.H."/>
            <person name="Ternes C.M."/>
            <person name="Barbier G.G."/>
            <person name="Shrestha R.P."/>
            <person name="Stanke M."/>
            <person name="Brautigam A."/>
            <person name="Baker B.J."/>
            <person name="Banfield J.F."/>
            <person name="Garavito R.M."/>
            <person name="Carr K."/>
            <person name="Wilkerson C."/>
            <person name="Rensing S.A."/>
            <person name="Gagneul D."/>
            <person name="Dickenson N.E."/>
            <person name="Oesterhelt C."/>
            <person name="Lercher M.J."/>
            <person name="Weber A.P."/>
        </authorList>
    </citation>
    <scope>NUCLEOTIDE SEQUENCE [LARGE SCALE GENOMIC DNA]</scope>
    <source>
        <strain evidence="11">074W</strain>
    </source>
</reference>
<comment type="similarity">
    <text evidence="1">Belongs to the peroxin-13 family.</text>
</comment>
<dbReference type="Proteomes" id="UP000030680">
    <property type="component" value="Unassembled WGS sequence"/>
</dbReference>
<dbReference type="GeneID" id="17089889"/>
<evidence type="ECO:0000256" key="4">
    <source>
        <dbReference type="ARBA" id="ARBA00023010"/>
    </source>
</evidence>
<feature type="compositionally biased region" description="Polar residues" evidence="9">
    <location>
        <begin position="19"/>
        <end position="35"/>
    </location>
</feature>
<dbReference type="EMBL" id="KB454493">
    <property type="protein sequence ID" value="EME31226.1"/>
    <property type="molecule type" value="Genomic_DNA"/>
</dbReference>
<feature type="compositionally biased region" description="Basic and acidic residues" evidence="9">
    <location>
        <begin position="251"/>
        <end position="270"/>
    </location>
</feature>
<protein>
    <recommendedName>
        <fullName evidence="7">Peroxin-13</fullName>
    </recommendedName>
</protein>
<dbReference type="RefSeq" id="XP_005707746.1">
    <property type="nucleotide sequence ID" value="XM_005707689.1"/>
</dbReference>
<proteinExistence type="inferred from homology"/>
<dbReference type="PANTHER" id="PTHR19332:SF1">
    <property type="entry name" value="PEROXISOMAL MEMBRANE PROTEIN PEX13"/>
    <property type="match status" value="1"/>
</dbReference>
<keyword evidence="6" id="KW-0576">Peroxisome</keyword>
<dbReference type="GO" id="GO:1990429">
    <property type="term" value="C:peroxisomal importomer complex"/>
    <property type="evidence" value="ECO:0007669"/>
    <property type="project" value="TreeGrafter"/>
</dbReference>
<organism evidence="10 11">
    <name type="scientific">Galdieria sulphuraria</name>
    <name type="common">Red alga</name>
    <dbReference type="NCBI Taxonomy" id="130081"/>
    <lineage>
        <taxon>Eukaryota</taxon>
        <taxon>Rhodophyta</taxon>
        <taxon>Bangiophyceae</taxon>
        <taxon>Galdieriales</taxon>
        <taxon>Galdieriaceae</taxon>
        <taxon>Galdieria</taxon>
    </lineage>
</organism>
<dbReference type="KEGG" id="gsl:Gasu_14690"/>
<dbReference type="Gramene" id="EME31226">
    <property type="protein sequence ID" value="EME31226"/>
    <property type="gene ID" value="Gasu_14690"/>
</dbReference>
<keyword evidence="3" id="KW-0653">Protein transport</keyword>
<evidence type="ECO:0000256" key="6">
    <source>
        <dbReference type="ARBA" id="ARBA00023140"/>
    </source>
</evidence>
<dbReference type="AlphaFoldDB" id="M2W636"/>
<evidence type="ECO:0000256" key="3">
    <source>
        <dbReference type="ARBA" id="ARBA00022927"/>
    </source>
</evidence>
<dbReference type="InterPro" id="IPR035463">
    <property type="entry name" value="Pex13"/>
</dbReference>
<evidence type="ECO:0000256" key="2">
    <source>
        <dbReference type="ARBA" id="ARBA00022448"/>
    </source>
</evidence>
<dbReference type="GO" id="GO:0005778">
    <property type="term" value="C:peroxisomal membrane"/>
    <property type="evidence" value="ECO:0007669"/>
    <property type="project" value="UniProtKB-SubCell"/>
</dbReference>
<keyword evidence="4" id="KW-0811">Translocation</keyword>
<dbReference type="OrthoDB" id="4976at2759"/>
<evidence type="ECO:0000256" key="1">
    <source>
        <dbReference type="ARBA" id="ARBA00006033"/>
    </source>
</evidence>
<evidence type="ECO:0000256" key="5">
    <source>
        <dbReference type="ARBA" id="ARBA00023136"/>
    </source>
</evidence>
<feature type="region of interest" description="Disordered" evidence="9">
    <location>
        <begin position="1"/>
        <end position="35"/>
    </location>
</feature>
<dbReference type="STRING" id="130081.M2W636"/>
<keyword evidence="2" id="KW-0813">Transport</keyword>
<name>M2W636_GALSU</name>
<dbReference type="GO" id="GO:0016560">
    <property type="term" value="P:protein import into peroxisome matrix, docking"/>
    <property type="evidence" value="ECO:0007669"/>
    <property type="project" value="InterPro"/>
</dbReference>
<keyword evidence="11" id="KW-1185">Reference proteome</keyword>
<evidence type="ECO:0000256" key="9">
    <source>
        <dbReference type="SAM" id="MobiDB-lite"/>
    </source>
</evidence>
<accession>M2W636</accession>
<keyword evidence="5" id="KW-0472">Membrane</keyword>
<sequence>MDNLRETQQQVPEIFPRNEGTTNVPPVNGNQEWNRPQSTYLPEATPFGYNNNNNNSGLGSWFSSRWGNPLSGYGGNTYPYSSGFGPYYYGNGGIGNNNMMYGSPWGGGFPGTTNLLGFNNPLVQNFISPGQNMLASVQNAMQVFARFSGLMEETMRNLHLVFDSIFGLVQILGLLKQEMFRFVAPKSSVFQPVIRVAEKLLRFWKLFLLFLMSPLAGKYSPVSLVLKILGLVPEESARISLDESGTNHIQVRPEEEGPSRTHNDDQESNL</sequence>
<evidence type="ECO:0000256" key="8">
    <source>
        <dbReference type="ARBA" id="ARBA00046271"/>
    </source>
</evidence>
<evidence type="ECO:0000313" key="11">
    <source>
        <dbReference type="Proteomes" id="UP000030680"/>
    </source>
</evidence>
<gene>
    <name evidence="10" type="ORF">Gasu_14690</name>
</gene>
<feature type="region of interest" description="Disordered" evidence="9">
    <location>
        <begin position="243"/>
        <end position="270"/>
    </location>
</feature>
<evidence type="ECO:0000256" key="7">
    <source>
        <dbReference type="ARBA" id="ARBA00029693"/>
    </source>
</evidence>
<evidence type="ECO:0000313" key="10">
    <source>
        <dbReference type="EMBL" id="EME31226.1"/>
    </source>
</evidence>